<organism evidence="1 2">
    <name type="scientific">Staphylococcus felis</name>
    <dbReference type="NCBI Taxonomy" id="46127"/>
    <lineage>
        <taxon>Bacteria</taxon>
        <taxon>Bacillati</taxon>
        <taxon>Bacillota</taxon>
        <taxon>Bacilli</taxon>
        <taxon>Bacillales</taxon>
        <taxon>Staphylococcaceae</taxon>
        <taxon>Staphylococcus</taxon>
    </lineage>
</organism>
<sequence length="70" mass="8518">MFEVKNFSHPLCLAPCQNTAFFYYSKTLFNTLWIQNHFICRSSQKAYHNKHTKISCEEIYDDRFLHSYFL</sequence>
<accession>A0A3E0IT59</accession>
<evidence type="ECO:0000313" key="1">
    <source>
        <dbReference type="EMBL" id="REI01571.1"/>
    </source>
</evidence>
<gene>
    <name evidence="1" type="ORF">DOS83_00145</name>
</gene>
<proteinExistence type="predicted"/>
<dbReference type="Proteomes" id="UP000256562">
    <property type="component" value="Unassembled WGS sequence"/>
</dbReference>
<reference evidence="1 2" key="1">
    <citation type="journal article" date="2018" name="Vet. Microbiol.">
        <title>Characterisation of Staphylococcus felis isolated from cats using whole genome sequencing.</title>
        <authorList>
            <person name="Worthing K."/>
            <person name="Pang S."/>
            <person name="Trott D.J."/>
            <person name="Abraham S."/>
            <person name="Coombs G.W."/>
            <person name="Jordan D."/>
            <person name="McIntyre L."/>
            <person name="Davies M.R."/>
            <person name="Norris J."/>
        </authorList>
    </citation>
    <scope>NUCLEOTIDE SEQUENCE [LARGE SCALE GENOMIC DNA]</scope>
    <source>
        <strain evidence="1 2">F9</strain>
    </source>
</reference>
<name>A0A3E0IT59_9STAP</name>
<evidence type="ECO:0000313" key="2">
    <source>
        <dbReference type="Proteomes" id="UP000256562"/>
    </source>
</evidence>
<dbReference type="AlphaFoldDB" id="A0A3E0IT59"/>
<comment type="caution">
    <text evidence="1">The sequence shown here is derived from an EMBL/GenBank/DDBJ whole genome shotgun (WGS) entry which is preliminary data.</text>
</comment>
<dbReference type="EMBL" id="QKXQ01000009">
    <property type="protein sequence ID" value="REI01571.1"/>
    <property type="molecule type" value="Genomic_DNA"/>
</dbReference>
<protein>
    <submittedName>
        <fullName evidence="1">Uncharacterized protein</fullName>
    </submittedName>
</protein>